<dbReference type="InParanoid" id="F0YLU5"/>
<gene>
    <name evidence="2" type="ORF">AURANDRAFT_55400</name>
</gene>
<reference evidence="2 3" key="1">
    <citation type="journal article" date="2011" name="Proc. Natl. Acad. Sci. U.S.A.">
        <title>Niche of harmful alga Aureococcus anophagefferens revealed through ecogenomics.</title>
        <authorList>
            <person name="Gobler C.J."/>
            <person name="Berry D.L."/>
            <person name="Dyhrman S.T."/>
            <person name="Wilhelm S.W."/>
            <person name="Salamov A."/>
            <person name="Lobanov A.V."/>
            <person name="Zhang Y."/>
            <person name="Collier J.L."/>
            <person name="Wurch L.L."/>
            <person name="Kustka A.B."/>
            <person name="Dill B.D."/>
            <person name="Shah M."/>
            <person name="VerBerkmoes N.C."/>
            <person name="Kuo A."/>
            <person name="Terry A."/>
            <person name="Pangilinan J."/>
            <person name="Lindquist E.A."/>
            <person name="Lucas S."/>
            <person name="Paulsen I.T."/>
            <person name="Hattenrath-Lehmann T.K."/>
            <person name="Talmage S.C."/>
            <person name="Walker E.A."/>
            <person name="Koch F."/>
            <person name="Burson A.M."/>
            <person name="Marcoval M.A."/>
            <person name="Tang Y.Z."/>
            <person name="Lecleir G.R."/>
            <person name="Coyne K.J."/>
            <person name="Berg G.M."/>
            <person name="Bertrand E.M."/>
            <person name="Saito M.A."/>
            <person name="Gladyshev V.N."/>
            <person name="Grigoriev I.V."/>
        </authorList>
    </citation>
    <scope>NUCLEOTIDE SEQUENCE [LARGE SCALE GENOMIC DNA]</scope>
    <source>
        <strain evidence="3">CCMP 1984</strain>
    </source>
</reference>
<accession>F0YLU5</accession>
<name>F0YLU5_AURAN</name>
<dbReference type="KEGG" id="aaf:AURANDRAFT_55400"/>
<evidence type="ECO:0000256" key="1">
    <source>
        <dbReference type="SAM" id="MobiDB-lite"/>
    </source>
</evidence>
<feature type="region of interest" description="Disordered" evidence="1">
    <location>
        <begin position="71"/>
        <end position="117"/>
    </location>
</feature>
<feature type="compositionally biased region" description="Basic residues" evidence="1">
    <location>
        <begin position="15"/>
        <end position="43"/>
    </location>
</feature>
<protein>
    <submittedName>
        <fullName evidence="2">Expressed protein</fullName>
    </submittedName>
</protein>
<organism evidence="3">
    <name type="scientific">Aureococcus anophagefferens</name>
    <name type="common">Harmful bloom alga</name>
    <dbReference type="NCBI Taxonomy" id="44056"/>
    <lineage>
        <taxon>Eukaryota</taxon>
        <taxon>Sar</taxon>
        <taxon>Stramenopiles</taxon>
        <taxon>Ochrophyta</taxon>
        <taxon>Pelagophyceae</taxon>
        <taxon>Pelagomonadales</taxon>
        <taxon>Pelagomonadaceae</taxon>
        <taxon>Aureococcus</taxon>
    </lineage>
</organism>
<feature type="compositionally biased region" description="Low complexity" evidence="1">
    <location>
        <begin position="1"/>
        <end position="14"/>
    </location>
</feature>
<proteinExistence type="predicted"/>
<dbReference type="EMBL" id="GL833158">
    <property type="protein sequence ID" value="EGB03956.1"/>
    <property type="molecule type" value="Genomic_DNA"/>
</dbReference>
<sequence length="117" mass="12544">RGAPRSTASAARTISPRRRPAPRRLHGRAHARRVLRGPRRRRRLPGDAQGPAVAADVRSRGVLVFLPRSFRLPTPEEPRCPTLHTPGNPRASGDSGNARDSDPVAAFATPEPAGPTA</sequence>
<dbReference type="GeneID" id="20222525"/>
<feature type="region of interest" description="Disordered" evidence="1">
    <location>
        <begin position="1"/>
        <end position="54"/>
    </location>
</feature>
<evidence type="ECO:0000313" key="2">
    <source>
        <dbReference type="EMBL" id="EGB03956.1"/>
    </source>
</evidence>
<feature type="non-terminal residue" evidence="2">
    <location>
        <position position="117"/>
    </location>
</feature>
<evidence type="ECO:0000313" key="3">
    <source>
        <dbReference type="Proteomes" id="UP000002729"/>
    </source>
</evidence>
<feature type="non-terminal residue" evidence="2">
    <location>
        <position position="1"/>
    </location>
</feature>
<dbReference type="RefSeq" id="XP_009041379.1">
    <property type="nucleotide sequence ID" value="XM_009043131.1"/>
</dbReference>
<dbReference type="Proteomes" id="UP000002729">
    <property type="component" value="Unassembled WGS sequence"/>
</dbReference>
<keyword evidence="3" id="KW-1185">Reference proteome</keyword>
<dbReference type="AlphaFoldDB" id="F0YLU5"/>